<dbReference type="SUPFAM" id="SSF52833">
    <property type="entry name" value="Thioredoxin-like"/>
    <property type="match status" value="1"/>
</dbReference>
<name>A0A7V2WVN3_LEUMU</name>
<dbReference type="AlphaFoldDB" id="A0A7V2WVN3"/>
<dbReference type="PROSITE" id="PS51352">
    <property type="entry name" value="THIOREDOXIN_2"/>
    <property type="match status" value="1"/>
</dbReference>
<evidence type="ECO:0000313" key="6">
    <source>
        <dbReference type="EMBL" id="HFC93308.1"/>
    </source>
</evidence>
<dbReference type="PANTHER" id="PTHR42852:SF6">
    <property type="entry name" value="THIOL:DISULFIDE INTERCHANGE PROTEIN DSBE"/>
    <property type="match status" value="1"/>
</dbReference>
<protein>
    <submittedName>
        <fullName evidence="6">TlpA family protein disulfide reductase</fullName>
    </submittedName>
</protein>
<dbReference type="PANTHER" id="PTHR42852">
    <property type="entry name" value="THIOL:DISULFIDE INTERCHANGE PROTEIN DSBE"/>
    <property type="match status" value="1"/>
</dbReference>
<dbReference type="GO" id="GO:0016209">
    <property type="term" value="F:antioxidant activity"/>
    <property type="evidence" value="ECO:0007669"/>
    <property type="project" value="InterPro"/>
</dbReference>
<proteinExistence type="predicted"/>
<dbReference type="GO" id="GO:0030313">
    <property type="term" value="C:cell envelope"/>
    <property type="evidence" value="ECO:0007669"/>
    <property type="project" value="UniProtKB-SubCell"/>
</dbReference>
<dbReference type="GO" id="GO:0016491">
    <property type="term" value="F:oxidoreductase activity"/>
    <property type="evidence" value="ECO:0007669"/>
    <property type="project" value="InterPro"/>
</dbReference>
<keyword evidence="2" id="KW-0201">Cytochrome c-type biogenesis</keyword>
<sequence>MVTSEIKHDRITATLLFIGLLVFSLATQAKPIAENKIVPNITFNDIKGDKHQLFEYRGKWLFLNFWAGYCSICQKEAPTLIRFQRNNKDNVTVLGINYGGESKAKIKEAMKRNKYNYLIVPDQNSITKIFSDVVATPTTIIISPQGRLIKKAVGQQSYQELSAYFNTYKRTHEVRIWDINQSDN</sequence>
<dbReference type="InterPro" id="IPR036249">
    <property type="entry name" value="Thioredoxin-like_sf"/>
</dbReference>
<dbReference type="GO" id="GO:0017004">
    <property type="term" value="P:cytochrome complex assembly"/>
    <property type="evidence" value="ECO:0007669"/>
    <property type="project" value="UniProtKB-KW"/>
</dbReference>
<dbReference type="EMBL" id="DRMS01000410">
    <property type="protein sequence ID" value="HFC93308.1"/>
    <property type="molecule type" value="Genomic_DNA"/>
</dbReference>
<evidence type="ECO:0000259" key="5">
    <source>
        <dbReference type="PROSITE" id="PS51352"/>
    </source>
</evidence>
<dbReference type="InterPro" id="IPR013766">
    <property type="entry name" value="Thioredoxin_domain"/>
</dbReference>
<reference evidence="6" key="1">
    <citation type="journal article" date="2020" name="mSystems">
        <title>Genome- and Community-Level Interaction Insights into Carbon Utilization and Element Cycling Functions of Hydrothermarchaeota in Hydrothermal Sediment.</title>
        <authorList>
            <person name="Zhou Z."/>
            <person name="Liu Y."/>
            <person name="Xu W."/>
            <person name="Pan J."/>
            <person name="Luo Z.H."/>
            <person name="Li M."/>
        </authorList>
    </citation>
    <scope>NUCLEOTIDE SEQUENCE [LARGE SCALE GENOMIC DNA]</scope>
    <source>
        <strain evidence="6">HyVt-493</strain>
    </source>
</reference>
<evidence type="ECO:0000256" key="2">
    <source>
        <dbReference type="ARBA" id="ARBA00022748"/>
    </source>
</evidence>
<evidence type="ECO:0000256" key="1">
    <source>
        <dbReference type="ARBA" id="ARBA00004196"/>
    </source>
</evidence>
<keyword evidence="4" id="KW-0676">Redox-active center</keyword>
<dbReference type="InterPro" id="IPR000866">
    <property type="entry name" value="AhpC/TSA"/>
</dbReference>
<comment type="subcellular location">
    <subcellularLocation>
        <location evidence="1">Cell envelope</location>
    </subcellularLocation>
</comment>
<dbReference type="InterPro" id="IPR050553">
    <property type="entry name" value="Thioredoxin_ResA/DsbE_sf"/>
</dbReference>
<dbReference type="Proteomes" id="UP000885750">
    <property type="component" value="Unassembled WGS sequence"/>
</dbReference>
<evidence type="ECO:0000256" key="3">
    <source>
        <dbReference type="ARBA" id="ARBA00023157"/>
    </source>
</evidence>
<gene>
    <name evidence="6" type="ORF">ENJ51_10915</name>
</gene>
<keyword evidence="3" id="KW-1015">Disulfide bond</keyword>
<feature type="domain" description="Thioredoxin" evidence="5">
    <location>
        <begin position="32"/>
        <end position="170"/>
    </location>
</feature>
<dbReference type="Gene3D" id="3.40.30.10">
    <property type="entry name" value="Glutaredoxin"/>
    <property type="match status" value="1"/>
</dbReference>
<dbReference type="CDD" id="cd02966">
    <property type="entry name" value="TlpA_like_family"/>
    <property type="match status" value="1"/>
</dbReference>
<organism evidence="6">
    <name type="scientific">Leucothrix mucor</name>
    <dbReference type="NCBI Taxonomy" id="45248"/>
    <lineage>
        <taxon>Bacteria</taxon>
        <taxon>Pseudomonadati</taxon>
        <taxon>Pseudomonadota</taxon>
        <taxon>Gammaproteobacteria</taxon>
        <taxon>Thiotrichales</taxon>
        <taxon>Thiotrichaceae</taxon>
        <taxon>Leucothrix</taxon>
    </lineage>
</organism>
<evidence type="ECO:0000256" key="4">
    <source>
        <dbReference type="ARBA" id="ARBA00023284"/>
    </source>
</evidence>
<accession>A0A7V2WVN3</accession>
<comment type="caution">
    <text evidence="6">The sequence shown here is derived from an EMBL/GenBank/DDBJ whole genome shotgun (WGS) entry which is preliminary data.</text>
</comment>
<dbReference type="Pfam" id="PF00578">
    <property type="entry name" value="AhpC-TSA"/>
    <property type="match status" value="1"/>
</dbReference>